<organism evidence="2 3">
    <name type="scientific">Platysternon megacephalum</name>
    <name type="common">big-headed turtle</name>
    <dbReference type="NCBI Taxonomy" id="55544"/>
    <lineage>
        <taxon>Eukaryota</taxon>
        <taxon>Metazoa</taxon>
        <taxon>Chordata</taxon>
        <taxon>Craniata</taxon>
        <taxon>Vertebrata</taxon>
        <taxon>Euteleostomi</taxon>
        <taxon>Archelosauria</taxon>
        <taxon>Testudinata</taxon>
        <taxon>Testudines</taxon>
        <taxon>Cryptodira</taxon>
        <taxon>Durocryptodira</taxon>
        <taxon>Testudinoidea</taxon>
        <taxon>Platysternidae</taxon>
        <taxon>Platysternon</taxon>
    </lineage>
</organism>
<name>A0A4D9EY40_9SAUR</name>
<reference evidence="2 3" key="2">
    <citation type="submission" date="2019-04" db="EMBL/GenBank/DDBJ databases">
        <title>The genome sequence of big-headed turtle.</title>
        <authorList>
            <person name="Gong S."/>
        </authorList>
    </citation>
    <scope>NUCLEOTIDE SEQUENCE [LARGE SCALE GENOMIC DNA]</scope>
    <source>
        <strain evidence="2">DO16091913</strain>
        <tissue evidence="2">Muscle</tissue>
    </source>
</reference>
<dbReference type="AlphaFoldDB" id="A0A4D9EY40"/>
<keyword evidence="2" id="KW-0418">Kinase</keyword>
<keyword evidence="3" id="KW-1185">Reference proteome</keyword>
<evidence type="ECO:0000256" key="1">
    <source>
        <dbReference type="SAM" id="MobiDB-lite"/>
    </source>
</evidence>
<comment type="caution">
    <text evidence="2">The sequence shown here is derived from an EMBL/GenBank/DDBJ whole genome shotgun (WGS) entry which is preliminary data.</text>
</comment>
<dbReference type="Proteomes" id="UP000297703">
    <property type="component" value="Unassembled WGS sequence"/>
</dbReference>
<reference evidence="2 3" key="1">
    <citation type="submission" date="2019-04" db="EMBL/GenBank/DDBJ databases">
        <title>Draft genome of the big-headed turtle Platysternon megacephalum.</title>
        <authorList>
            <person name="Gong S."/>
        </authorList>
    </citation>
    <scope>NUCLEOTIDE SEQUENCE [LARGE SCALE GENOMIC DNA]</scope>
    <source>
        <strain evidence="2">DO16091913</strain>
        <tissue evidence="2">Muscle</tissue>
    </source>
</reference>
<dbReference type="GO" id="GO:0016301">
    <property type="term" value="F:kinase activity"/>
    <property type="evidence" value="ECO:0007669"/>
    <property type="project" value="UniProtKB-KW"/>
</dbReference>
<evidence type="ECO:0000313" key="3">
    <source>
        <dbReference type="Proteomes" id="UP000297703"/>
    </source>
</evidence>
<keyword evidence="2" id="KW-0808">Transferase</keyword>
<gene>
    <name evidence="2" type="ORF">DR999_PMT02245</name>
</gene>
<protein>
    <submittedName>
        <fullName evidence="2">Testis-specific serine/threonine-protein kinase 2</fullName>
    </submittedName>
</protein>
<feature type="region of interest" description="Disordered" evidence="1">
    <location>
        <begin position="41"/>
        <end position="66"/>
    </location>
</feature>
<sequence length="164" mass="18960">MWMQPIPRKLPTESSTHCLSWKEEEHHVCFRWVWSQALRGTSQQDGNKEGQNKNLADRKGERVKSDERTQAREQLYCWMGCRYSFPDQLQCVEGSKRKACQSLLYLMYLKLVANLGAALGPLPKQRQLQSCIVKLCLSLAFCGVCMKSHKFCHHHHSGSLHLNE</sequence>
<accession>A0A4D9EY40</accession>
<evidence type="ECO:0000313" key="2">
    <source>
        <dbReference type="EMBL" id="TFK14205.1"/>
    </source>
</evidence>
<proteinExistence type="predicted"/>
<feature type="compositionally biased region" description="Basic and acidic residues" evidence="1">
    <location>
        <begin position="46"/>
        <end position="66"/>
    </location>
</feature>
<dbReference type="EMBL" id="QXTE01000012">
    <property type="protein sequence ID" value="TFK14205.1"/>
    <property type="molecule type" value="Genomic_DNA"/>
</dbReference>